<dbReference type="RefSeq" id="WP_108986070.1">
    <property type="nucleotide sequence ID" value="NZ_BFBR01000010.1"/>
</dbReference>
<dbReference type="Proteomes" id="UP000245086">
    <property type="component" value="Unassembled WGS sequence"/>
</dbReference>
<reference evidence="2" key="1">
    <citation type="journal article" date="2018" name="Genome Announc.">
        <title>Draft Genome Sequence of "Candidatus Phycosocius bacilliformis," an Alphaproteobacterial Ectosymbiont of the Hydrocarbon-Producing Green Alga Botryococcus braunii.</title>
        <authorList>
            <person name="Tanabe Y."/>
            <person name="Yamaguchi H."/>
            <person name="Watanabe M.M."/>
        </authorList>
    </citation>
    <scope>NUCLEOTIDE SEQUENCE [LARGE SCALE GENOMIC DNA]</scope>
    <source>
        <strain evidence="2">BOTRYCO-2</strain>
    </source>
</reference>
<evidence type="ECO:0000256" key="1">
    <source>
        <dbReference type="SAM" id="MobiDB-lite"/>
    </source>
</evidence>
<accession>A0A2P2EDN0</accession>
<dbReference type="EMBL" id="BFBR01000010">
    <property type="protein sequence ID" value="GBF59172.1"/>
    <property type="molecule type" value="Genomic_DNA"/>
</dbReference>
<organism evidence="2 3">
    <name type="scientific">Candidatus Phycosocius bacilliformis</name>
    <dbReference type="NCBI Taxonomy" id="1445552"/>
    <lineage>
        <taxon>Bacteria</taxon>
        <taxon>Pseudomonadati</taxon>
        <taxon>Pseudomonadota</taxon>
        <taxon>Alphaproteobacteria</taxon>
        <taxon>Caulobacterales</taxon>
        <taxon>Caulobacterales incertae sedis</taxon>
        <taxon>Candidatus Phycosocius</taxon>
    </lineage>
</organism>
<sequence>MSKTFTVSDAEHNTLLAALYFWQASGLKSNVLREIIEESHEVTLSSKEIGDLFYRILLGHIVSINIQIENGDVKAVSSRDHPITATIYDFDQPSPTQTRISYVVMEDGTVKQAIVRRVSSIPTPELDYDNYPISPDPQIDTKGAGVNQRPLVDLA</sequence>
<gene>
    <name evidence="2" type="ORF">PbB2_02864</name>
</gene>
<feature type="region of interest" description="Disordered" evidence="1">
    <location>
        <begin position="127"/>
        <end position="146"/>
    </location>
</feature>
<comment type="caution">
    <text evidence="2">The sequence shown here is derived from an EMBL/GenBank/DDBJ whole genome shotgun (WGS) entry which is preliminary data.</text>
</comment>
<proteinExistence type="predicted"/>
<name>A0A2P2EDN0_9PROT</name>
<evidence type="ECO:0000313" key="2">
    <source>
        <dbReference type="EMBL" id="GBF59172.1"/>
    </source>
</evidence>
<protein>
    <submittedName>
        <fullName evidence="2">Uncharacterized protein</fullName>
    </submittedName>
</protein>
<dbReference type="AlphaFoldDB" id="A0A2P2EDN0"/>
<keyword evidence="3" id="KW-1185">Reference proteome</keyword>
<evidence type="ECO:0000313" key="3">
    <source>
        <dbReference type="Proteomes" id="UP000245086"/>
    </source>
</evidence>